<name>A0A1E7FU22_9STRA</name>
<dbReference type="Proteomes" id="UP000095751">
    <property type="component" value="Unassembled WGS sequence"/>
</dbReference>
<reference evidence="2 3" key="1">
    <citation type="submission" date="2016-09" db="EMBL/GenBank/DDBJ databases">
        <title>Extensive genetic diversity and differential bi-allelic expression allows diatom success in the polar Southern Ocean.</title>
        <authorList>
            <consortium name="DOE Joint Genome Institute"/>
            <person name="Mock T."/>
            <person name="Otillar R.P."/>
            <person name="Strauss J."/>
            <person name="Dupont C."/>
            <person name="Frickenhaus S."/>
            <person name="Maumus F."/>
            <person name="Mcmullan M."/>
            <person name="Sanges R."/>
            <person name="Schmutz J."/>
            <person name="Toseland A."/>
            <person name="Valas R."/>
            <person name="Veluchamy A."/>
            <person name="Ward B.J."/>
            <person name="Allen A."/>
            <person name="Barry K."/>
            <person name="Falciatore A."/>
            <person name="Ferrante M."/>
            <person name="Fortunato A.E."/>
            <person name="Gloeckner G."/>
            <person name="Gruber A."/>
            <person name="Hipkin R."/>
            <person name="Janech M."/>
            <person name="Kroth P."/>
            <person name="Leese F."/>
            <person name="Lindquist E."/>
            <person name="Lyon B.R."/>
            <person name="Martin J."/>
            <person name="Mayer C."/>
            <person name="Parker M."/>
            <person name="Quesneville H."/>
            <person name="Raymond J."/>
            <person name="Uhlig C."/>
            <person name="Valentin K.U."/>
            <person name="Worden A.Z."/>
            <person name="Armbrust E.V."/>
            <person name="Bowler C."/>
            <person name="Green B."/>
            <person name="Moulton V."/>
            <person name="Van Oosterhout C."/>
            <person name="Grigoriev I."/>
        </authorList>
    </citation>
    <scope>NUCLEOTIDE SEQUENCE [LARGE SCALE GENOMIC DNA]</scope>
    <source>
        <strain evidence="2 3">CCMP1102</strain>
    </source>
</reference>
<dbReference type="KEGG" id="fcy:FRACYDRAFT_167499"/>
<sequence>MNIKSFNCSAVTLQLVAVLLLQQKFHNFATAFSVISYSPSTRHQRTTTVAVYSSPSSSDDDDDKGAIIDVTGTAAEPITKEEKDSAVGNLVVNDEWEGLTMELSDLIQTAVVEDMKKNCREFLGKEDYKLGDITKEVDTRVKGEIALLRGKEEYEVGDLIVVVDNMVKDMTEDLTGKPYEAGDLSIELDRRVKGAVAIYCGNEEYKFGDLSTEIDRRVKSRVSDYIGKDEYEFGDITKEIENKRHDDYQFGDVSKKILGNIFGGKR</sequence>
<dbReference type="AlphaFoldDB" id="A0A1E7FU22"/>
<protein>
    <submittedName>
        <fullName evidence="2">Uncharacterized protein</fullName>
    </submittedName>
</protein>
<evidence type="ECO:0000313" key="3">
    <source>
        <dbReference type="Proteomes" id="UP000095751"/>
    </source>
</evidence>
<accession>A0A1E7FU22</accession>
<evidence type="ECO:0000256" key="1">
    <source>
        <dbReference type="SAM" id="SignalP"/>
    </source>
</evidence>
<feature type="signal peptide" evidence="1">
    <location>
        <begin position="1"/>
        <end position="31"/>
    </location>
</feature>
<gene>
    <name evidence="2" type="ORF">FRACYDRAFT_167499</name>
</gene>
<dbReference type="EMBL" id="KV784354">
    <property type="protein sequence ID" value="OEU21343.1"/>
    <property type="molecule type" value="Genomic_DNA"/>
</dbReference>
<evidence type="ECO:0000313" key="2">
    <source>
        <dbReference type="EMBL" id="OEU21343.1"/>
    </source>
</evidence>
<dbReference type="OrthoDB" id="430915at2759"/>
<feature type="chain" id="PRO_5009193604" evidence="1">
    <location>
        <begin position="32"/>
        <end position="266"/>
    </location>
</feature>
<proteinExistence type="predicted"/>
<keyword evidence="3" id="KW-1185">Reference proteome</keyword>
<feature type="non-terminal residue" evidence="2">
    <location>
        <position position="266"/>
    </location>
</feature>
<dbReference type="InParanoid" id="A0A1E7FU22"/>
<organism evidence="2 3">
    <name type="scientific">Fragilariopsis cylindrus CCMP1102</name>
    <dbReference type="NCBI Taxonomy" id="635003"/>
    <lineage>
        <taxon>Eukaryota</taxon>
        <taxon>Sar</taxon>
        <taxon>Stramenopiles</taxon>
        <taxon>Ochrophyta</taxon>
        <taxon>Bacillariophyta</taxon>
        <taxon>Bacillariophyceae</taxon>
        <taxon>Bacillariophycidae</taxon>
        <taxon>Bacillariales</taxon>
        <taxon>Bacillariaceae</taxon>
        <taxon>Fragilariopsis</taxon>
    </lineage>
</organism>
<keyword evidence="1" id="KW-0732">Signal</keyword>